<keyword evidence="7" id="KW-1185">Reference proteome</keyword>
<dbReference type="AlphaFoldDB" id="A0AAJ0G707"/>
<evidence type="ECO:0000256" key="2">
    <source>
        <dbReference type="ARBA" id="ARBA00009320"/>
    </source>
</evidence>
<evidence type="ECO:0000313" key="6">
    <source>
        <dbReference type="EMBL" id="KAK3046328.1"/>
    </source>
</evidence>
<sequence length="262" mass="28310">MPAVAVELFTKCVELAVARNAEFVPPHDSRAFLYIRPVMFAGGSHIALSPARMYTLCVFVTPATAPPPGISLRALIVEQFDRTAPKGCGSKKVGGNYAPVMQYVESAKDQGYSITIHLDSLTGLQVEEFASCAFVAVREGSAEPALVIPDSRNVLHSTTVRAIEALWKEKGWKVERRPIYVSELSSFTEVMAVGTASGIISIASITQDSVPKTVNYDVAAGGPARYAKEWTVDLDAIHHGIVPDRFGWLYQILPISNVDGSS</sequence>
<dbReference type="Pfam" id="PF01063">
    <property type="entry name" value="Aminotran_4"/>
    <property type="match status" value="1"/>
</dbReference>
<dbReference type="InterPro" id="IPR005786">
    <property type="entry name" value="B_amino_transII"/>
</dbReference>
<name>A0AAJ0G707_9PEZI</name>
<accession>A0AAJ0G707</accession>
<dbReference type="Gene3D" id="3.20.10.10">
    <property type="entry name" value="D-amino Acid Aminotransferase, subunit A, domain 2"/>
    <property type="match status" value="1"/>
</dbReference>
<proteinExistence type="inferred from homology"/>
<dbReference type="PANTHER" id="PTHR42825">
    <property type="entry name" value="AMINO ACID AMINOTRANSFERASE"/>
    <property type="match status" value="1"/>
</dbReference>
<dbReference type="SUPFAM" id="SSF56752">
    <property type="entry name" value="D-aminoacid aminotransferase-like PLP-dependent enzymes"/>
    <property type="match status" value="1"/>
</dbReference>
<comment type="caution">
    <text evidence="6">The sequence shown here is derived from an EMBL/GenBank/DDBJ whole genome shotgun (WGS) entry which is preliminary data.</text>
</comment>
<keyword evidence="4" id="KW-0808">Transferase</keyword>
<dbReference type="Gene3D" id="3.30.470.10">
    <property type="match status" value="1"/>
</dbReference>
<dbReference type="InterPro" id="IPR043131">
    <property type="entry name" value="BCAT-like_N"/>
</dbReference>
<comment type="cofactor">
    <cofactor evidence="1">
        <name>pyridoxal 5'-phosphate</name>
        <dbReference type="ChEBI" id="CHEBI:597326"/>
    </cofactor>
</comment>
<dbReference type="InterPro" id="IPR036038">
    <property type="entry name" value="Aminotransferase-like"/>
</dbReference>
<gene>
    <name evidence="6" type="ORF">LTR09_012175</name>
</gene>
<evidence type="ECO:0000256" key="4">
    <source>
        <dbReference type="ARBA" id="ARBA00022679"/>
    </source>
</evidence>
<evidence type="ECO:0000256" key="1">
    <source>
        <dbReference type="ARBA" id="ARBA00001933"/>
    </source>
</evidence>
<evidence type="ECO:0000313" key="7">
    <source>
        <dbReference type="Proteomes" id="UP001271007"/>
    </source>
</evidence>
<dbReference type="EMBL" id="JAWDJX010000099">
    <property type="protein sequence ID" value="KAK3046328.1"/>
    <property type="molecule type" value="Genomic_DNA"/>
</dbReference>
<dbReference type="Proteomes" id="UP001271007">
    <property type="component" value="Unassembled WGS sequence"/>
</dbReference>
<dbReference type="GO" id="GO:0009081">
    <property type="term" value="P:branched-chain amino acid metabolic process"/>
    <property type="evidence" value="ECO:0007669"/>
    <property type="project" value="InterPro"/>
</dbReference>
<protein>
    <submittedName>
        <fullName evidence="6">Uncharacterized protein</fullName>
    </submittedName>
</protein>
<dbReference type="InterPro" id="IPR043132">
    <property type="entry name" value="BCAT-like_C"/>
</dbReference>
<evidence type="ECO:0000256" key="3">
    <source>
        <dbReference type="ARBA" id="ARBA00022576"/>
    </source>
</evidence>
<evidence type="ECO:0000256" key="5">
    <source>
        <dbReference type="ARBA" id="ARBA00022898"/>
    </source>
</evidence>
<comment type="similarity">
    <text evidence="2">Belongs to the class-IV pyridoxal-phosphate-dependent aminotransferase family.</text>
</comment>
<reference evidence="6" key="1">
    <citation type="submission" date="2023-04" db="EMBL/GenBank/DDBJ databases">
        <title>Black Yeasts Isolated from many extreme environments.</title>
        <authorList>
            <person name="Coleine C."/>
            <person name="Stajich J.E."/>
            <person name="Selbmann L."/>
        </authorList>
    </citation>
    <scope>NUCLEOTIDE SEQUENCE</scope>
    <source>
        <strain evidence="6">CCFEE 5312</strain>
    </source>
</reference>
<dbReference type="GO" id="GO:0004084">
    <property type="term" value="F:branched-chain-amino-acid transaminase activity"/>
    <property type="evidence" value="ECO:0007669"/>
    <property type="project" value="InterPro"/>
</dbReference>
<keyword evidence="5" id="KW-0663">Pyridoxal phosphate</keyword>
<dbReference type="PANTHER" id="PTHR42825:SF2">
    <property type="entry name" value="BRANCHED-CHAIN-AMINO-ACID AMINOTRANSFERASE 3, CHLOROPLASTIC-RELATED"/>
    <property type="match status" value="1"/>
</dbReference>
<keyword evidence="3" id="KW-0032">Aminotransferase</keyword>
<dbReference type="InterPro" id="IPR001544">
    <property type="entry name" value="Aminotrans_IV"/>
</dbReference>
<organism evidence="6 7">
    <name type="scientific">Extremus antarcticus</name>
    <dbReference type="NCBI Taxonomy" id="702011"/>
    <lineage>
        <taxon>Eukaryota</taxon>
        <taxon>Fungi</taxon>
        <taxon>Dikarya</taxon>
        <taxon>Ascomycota</taxon>
        <taxon>Pezizomycotina</taxon>
        <taxon>Dothideomycetes</taxon>
        <taxon>Dothideomycetidae</taxon>
        <taxon>Mycosphaerellales</taxon>
        <taxon>Extremaceae</taxon>
        <taxon>Extremus</taxon>
    </lineage>
</organism>